<gene>
    <name evidence="1" type="ORF">LMANV2_170056</name>
</gene>
<proteinExistence type="predicted"/>
<sequence>MNCFWCGFATMIFEKSAISLFKKLKCRISLKEVINSVWGSGNP</sequence>
<evidence type="ECO:0000313" key="2">
    <source>
        <dbReference type="Proteomes" id="UP000234460"/>
    </source>
</evidence>
<accession>A0AAQ1SMN9</accession>
<dbReference type="AlphaFoldDB" id="A0AAQ1SMN9"/>
<name>A0AAQ1SMN9_LEPIR</name>
<organism evidence="1 2">
    <name type="scientific">Leptospira interrogans serovar Manilae</name>
    <dbReference type="NCBI Taxonomy" id="214675"/>
    <lineage>
        <taxon>Bacteria</taxon>
        <taxon>Pseudomonadati</taxon>
        <taxon>Spirochaetota</taxon>
        <taxon>Spirochaetia</taxon>
        <taxon>Leptospirales</taxon>
        <taxon>Leptospiraceae</taxon>
        <taxon>Leptospira</taxon>
    </lineage>
</organism>
<protein>
    <submittedName>
        <fullName evidence="1">Uncharacterized protein</fullName>
    </submittedName>
</protein>
<reference evidence="1 2" key="1">
    <citation type="submission" date="2017-11" db="EMBL/GenBank/DDBJ databases">
        <authorList>
            <person name="Lechat P."/>
        </authorList>
    </citation>
    <scope>NUCLEOTIDE SEQUENCE [LARGE SCALE GENOMIC DNA]</scope>
    <source>
        <strain evidence="1">L495</strain>
    </source>
</reference>
<dbReference type="EMBL" id="OEJX01000009">
    <property type="protein sequence ID" value="SOR60439.1"/>
    <property type="molecule type" value="Genomic_DNA"/>
</dbReference>
<dbReference type="Proteomes" id="UP000234460">
    <property type="component" value="Chromosome LMANV2"/>
</dbReference>
<comment type="caution">
    <text evidence="1">The sequence shown here is derived from an EMBL/GenBank/DDBJ whole genome shotgun (WGS) entry which is preliminary data.</text>
</comment>
<evidence type="ECO:0000313" key="1">
    <source>
        <dbReference type="EMBL" id="SOR60439.1"/>
    </source>
</evidence>